<evidence type="ECO:0000313" key="1">
    <source>
        <dbReference type="EMBL" id="TFK65126.1"/>
    </source>
</evidence>
<dbReference type="EMBL" id="ML208447">
    <property type="protein sequence ID" value="TFK65126.1"/>
    <property type="molecule type" value="Genomic_DNA"/>
</dbReference>
<protein>
    <submittedName>
        <fullName evidence="1">Uncharacterized protein</fullName>
    </submittedName>
</protein>
<evidence type="ECO:0000313" key="2">
    <source>
        <dbReference type="Proteomes" id="UP000308600"/>
    </source>
</evidence>
<reference evidence="1 2" key="1">
    <citation type="journal article" date="2019" name="Nat. Ecol. Evol.">
        <title>Megaphylogeny resolves global patterns of mushroom evolution.</title>
        <authorList>
            <person name="Varga T."/>
            <person name="Krizsan K."/>
            <person name="Foldi C."/>
            <person name="Dima B."/>
            <person name="Sanchez-Garcia M."/>
            <person name="Sanchez-Ramirez S."/>
            <person name="Szollosi G.J."/>
            <person name="Szarkandi J.G."/>
            <person name="Papp V."/>
            <person name="Albert L."/>
            <person name="Andreopoulos W."/>
            <person name="Angelini C."/>
            <person name="Antonin V."/>
            <person name="Barry K.W."/>
            <person name="Bougher N.L."/>
            <person name="Buchanan P."/>
            <person name="Buyck B."/>
            <person name="Bense V."/>
            <person name="Catcheside P."/>
            <person name="Chovatia M."/>
            <person name="Cooper J."/>
            <person name="Damon W."/>
            <person name="Desjardin D."/>
            <person name="Finy P."/>
            <person name="Geml J."/>
            <person name="Haridas S."/>
            <person name="Hughes K."/>
            <person name="Justo A."/>
            <person name="Karasinski D."/>
            <person name="Kautmanova I."/>
            <person name="Kiss B."/>
            <person name="Kocsube S."/>
            <person name="Kotiranta H."/>
            <person name="LaButti K.M."/>
            <person name="Lechner B.E."/>
            <person name="Liimatainen K."/>
            <person name="Lipzen A."/>
            <person name="Lukacs Z."/>
            <person name="Mihaltcheva S."/>
            <person name="Morgado L.N."/>
            <person name="Niskanen T."/>
            <person name="Noordeloos M.E."/>
            <person name="Ohm R.A."/>
            <person name="Ortiz-Santana B."/>
            <person name="Ovrebo C."/>
            <person name="Racz N."/>
            <person name="Riley R."/>
            <person name="Savchenko A."/>
            <person name="Shiryaev A."/>
            <person name="Soop K."/>
            <person name="Spirin V."/>
            <person name="Szebenyi C."/>
            <person name="Tomsovsky M."/>
            <person name="Tulloss R.E."/>
            <person name="Uehling J."/>
            <person name="Grigoriev I.V."/>
            <person name="Vagvolgyi C."/>
            <person name="Papp T."/>
            <person name="Martin F.M."/>
            <person name="Miettinen O."/>
            <person name="Hibbett D.S."/>
            <person name="Nagy L.G."/>
        </authorList>
    </citation>
    <scope>NUCLEOTIDE SEQUENCE [LARGE SCALE GENOMIC DNA]</scope>
    <source>
        <strain evidence="1 2">NL-1719</strain>
    </source>
</reference>
<keyword evidence="2" id="KW-1185">Reference proteome</keyword>
<name>A0ACD3AHZ4_9AGAR</name>
<sequence length="78" mass="8474">MSTVHDKNDEPIEVGDTVSTKFRGGKRAGVVKEVVLDEEEAAAKGVKHPPKVIFKDQHGHEVAHNPGTLVHGDDPKKK</sequence>
<dbReference type="Proteomes" id="UP000308600">
    <property type="component" value="Unassembled WGS sequence"/>
</dbReference>
<accession>A0ACD3AHZ4</accession>
<organism evidence="1 2">
    <name type="scientific">Pluteus cervinus</name>
    <dbReference type="NCBI Taxonomy" id="181527"/>
    <lineage>
        <taxon>Eukaryota</taxon>
        <taxon>Fungi</taxon>
        <taxon>Dikarya</taxon>
        <taxon>Basidiomycota</taxon>
        <taxon>Agaricomycotina</taxon>
        <taxon>Agaricomycetes</taxon>
        <taxon>Agaricomycetidae</taxon>
        <taxon>Agaricales</taxon>
        <taxon>Pluteineae</taxon>
        <taxon>Pluteaceae</taxon>
        <taxon>Pluteus</taxon>
    </lineage>
</organism>
<proteinExistence type="predicted"/>
<gene>
    <name evidence="1" type="ORF">BDN72DRAFT_845897</name>
</gene>